<dbReference type="RefSeq" id="WP_051265818.1">
    <property type="nucleotide sequence ID" value="NZ_CP028426.1"/>
</dbReference>
<evidence type="ECO:0000313" key="4">
    <source>
        <dbReference type="Proteomes" id="UP001170379"/>
    </source>
</evidence>
<keyword evidence="4" id="KW-1185">Reference proteome</keyword>
<reference evidence="3" key="1">
    <citation type="submission" date="2018-03" db="EMBL/GenBank/DDBJ databases">
        <authorList>
            <person name="Nunes O.C."/>
            <person name="Lopes A.R."/>
            <person name="Froufe H."/>
            <person name="Munoz-Merida A."/>
            <person name="Barroso C."/>
            <person name="Egas C."/>
        </authorList>
    </citation>
    <scope>NUCLEOTIDE SEQUENCE</scope>
    <source>
        <strain evidence="3">ON4</strain>
    </source>
</reference>
<dbReference type="InterPro" id="IPR002035">
    <property type="entry name" value="VWF_A"/>
</dbReference>
<keyword evidence="1" id="KW-0812">Transmembrane</keyword>
<dbReference type="InterPro" id="IPR036465">
    <property type="entry name" value="vWFA_dom_sf"/>
</dbReference>
<dbReference type="Gene3D" id="3.40.50.410">
    <property type="entry name" value="von Willebrand factor, type A domain"/>
    <property type="match status" value="1"/>
</dbReference>
<name>A0ABT7C590_9MICO</name>
<evidence type="ECO:0000313" key="3">
    <source>
        <dbReference type="EMBL" id="MDJ1369856.1"/>
    </source>
</evidence>
<dbReference type="PROSITE" id="PS50234">
    <property type="entry name" value="VWFA"/>
    <property type="match status" value="1"/>
</dbReference>
<keyword evidence="1" id="KW-1133">Transmembrane helix</keyword>
<comment type="caution">
    <text evidence="3">The sequence shown here is derived from an EMBL/GenBank/DDBJ whole genome shotgun (WGS) entry which is preliminary data.</text>
</comment>
<dbReference type="EMBL" id="PXVD01000001">
    <property type="protein sequence ID" value="MDJ1369856.1"/>
    <property type="molecule type" value="Genomic_DNA"/>
</dbReference>
<feature type="domain" description="VWFA" evidence="2">
    <location>
        <begin position="70"/>
        <end position="256"/>
    </location>
</feature>
<feature type="transmembrane region" description="Helical" evidence="1">
    <location>
        <begin position="294"/>
        <end position="314"/>
    </location>
</feature>
<protein>
    <submittedName>
        <fullName evidence="3">VWA domain-containing protein</fullName>
    </submittedName>
</protein>
<dbReference type="Pfam" id="PF13519">
    <property type="entry name" value="VWA_2"/>
    <property type="match status" value="1"/>
</dbReference>
<gene>
    <name evidence="3" type="ORF">C7K25_00450</name>
</gene>
<dbReference type="SUPFAM" id="SSF53300">
    <property type="entry name" value="vWA-like"/>
    <property type="match status" value="1"/>
</dbReference>
<evidence type="ECO:0000256" key="1">
    <source>
        <dbReference type="SAM" id="Phobius"/>
    </source>
</evidence>
<evidence type="ECO:0000259" key="2">
    <source>
        <dbReference type="PROSITE" id="PS50234"/>
    </source>
</evidence>
<sequence length="328" mass="35163">MTFNPMLPAWALVLIGIVLLAWVGYSLALASRATRMRWVLRGVMVLALIAALFRPGIGAVPTEVADESVDVLFVVDNSASAAAEDWNGTEPRFEGMKTDVVALAQQHPGARYSIVSFGSAAVQRLPFTTDATALQQSLDTMYPEEVRFASGTSIGAAAELVADILDSASTEYPDRVRVVYYLGDGEHTAEAGPESFGDSAGLIQGGAVFGYGTADGGRMREYDRYGTTGSYVRKNEGGDAVSQIDEEALQTIAGELNVSYQHRTAADQPVAAKVDPGRGQSLDSESTLRTTFPLYWIFALVVLAVLLTEVWALGRAAAELRDAREQLE</sequence>
<accession>A0ABT7C590</accession>
<feature type="transmembrane region" description="Helical" evidence="1">
    <location>
        <begin position="6"/>
        <end position="26"/>
    </location>
</feature>
<keyword evidence="1" id="KW-0472">Membrane</keyword>
<organism evidence="3 4">
    <name type="scientific">Gulosibacter molinativorax</name>
    <dbReference type="NCBI Taxonomy" id="256821"/>
    <lineage>
        <taxon>Bacteria</taxon>
        <taxon>Bacillati</taxon>
        <taxon>Actinomycetota</taxon>
        <taxon>Actinomycetes</taxon>
        <taxon>Micrococcales</taxon>
        <taxon>Microbacteriaceae</taxon>
        <taxon>Gulosibacter</taxon>
    </lineage>
</organism>
<proteinExistence type="predicted"/>
<feature type="transmembrane region" description="Helical" evidence="1">
    <location>
        <begin position="38"/>
        <end position="57"/>
    </location>
</feature>
<dbReference type="SMART" id="SM00327">
    <property type="entry name" value="VWA"/>
    <property type="match status" value="1"/>
</dbReference>
<reference evidence="3" key="2">
    <citation type="journal article" date="2022" name="Sci. Rep.">
        <title>In silico prediction of the enzymes involved in the degradation of the herbicide molinate by Gulosibacter molinativorax ON4T.</title>
        <authorList>
            <person name="Lopes A.R."/>
            <person name="Bunin E."/>
            <person name="Viana A.T."/>
            <person name="Froufe H."/>
            <person name="Munoz-Merida A."/>
            <person name="Pinho D."/>
            <person name="Figueiredo J."/>
            <person name="Barroso C."/>
            <person name="Vaz-Moreira I."/>
            <person name="Bellanger X."/>
            <person name="Egas C."/>
            <person name="Nunes O.C."/>
        </authorList>
    </citation>
    <scope>NUCLEOTIDE SEQUENCE</scope>
    <source>
        <strain evidence="3">ON4</strain>
    </source>
</reference>
<dbReference type="Proteomes" id="UP001170379">
    <property type="component" value="Unassembled WGS sequence"/>
</dbReference>